<dbReference type="InterPro" id="IPR050951">
    <property type="entry name" value="Retrovirus_Pol_polyprotein"/>
</dbReference>
<evidence type="ECO:0000259" key="14">
    <source>
        <dbReference type="PROSITE" id="PS50994"/>
    </source>
</evidence>
<dbReference type="SUPFAM" id="SSF53098">
    <property type="entry name" value="Ribonuclease H-like"/>
    <property type="match status" value="1"/>
</dbReference>
<dbReference type="InterPro" id="IPR001878">
    <property type="entry name" value="Znf_CCHC"/>
</dbReference>
<dbReference type="InterPro" id="IPR001584">
    <property type="entry name" value="Integrase_cat-core"/>
</dbReference>
<dbReference type="PROSITE" id="PS50994">
    <property type="entry name" value="INTEGRASE"/>
    <property type="match status" value="1"/>
</dbReference>
<keyword evidence="7" id="KW-0255">Endonuclease</keyword>
<dbReference type="CDD" id="cd01647">
    <property type="entry name" value="RT_LTR"/>
    <property type="match status" value="1"/>
</dbReference>
<proteinExistence type="inferred from homology"/>
<dbReference type="Gene3D" id="3.30.70.270">
    <property type="match status" value="2"/>
</dbReference>
<feature type="domain" description="CCHC-type" evidence="12">
    <location>
        <begin position="242"/>
        <end position="255"/>
    </location>
</feature>
<evidence type="ECO:0000313" key="15">
    <source>
        <dbReference type="EMBL" id="CAI5793824.1"/>
    </source>
</evidence>
<keyword evidence="11" id="KW-0479">Metal-binding</keyword>
<evidence type="ECO:0000259" key="13">
    <source>
        <dbReference type="PROSITE" id="PS50878"/>
    </source>
</evidence>
<dbReference type="GO" id="GO:0015074">
    <property type="term" value="P:DNA integration"/>
    <property type="evidence" value="ECO:0007669"/>
    <property type="project" value="InterPro"/>
</dbReference>
<dbReference type="Gene3D" id="3.30.420.10">
    <property type="entry name" value="Ribonuclease H-like superfamily/Ribonuclease H"/>
    <property type="match status" value="1"/>
</dbReference>
<dbReference type="SUPFAM" id="SSF56672">
    <property type="entry name" value="DNA/RNA polymerases"/>
    <property type="match status" value="1"/>
</dbReference>
<dbReference type="InterPro" id="IPR041373">
    <property type="entry name" value="RT_RNaseH"/>
</dbReference>
<dbReference type="EC" id="2.7.7.49" evidence="3"/>
<keyword evidence="5" id="KW-0548">Nucleotidyltransferase</keyword>
<dbReference type="Pfam" id="PF17921">
    <property type="entry name" value="Integrase_H2C2"/>
    <property type="match status" value="1"/>
</dbReference>
<evidence type="ECO:0000256" key="6">
    <source>
        <dbReference type="ARBA" id="ARBA00022722"/>
    </source>
</evidence>
<name>A0AA35PMR9_9SAUR</name>
<dbReference type="GO" id="GO:0003676">
    <property type="term" value="F:nucleic acid binding"/>
    <property type="evidence" value="ECO:0007669"/>
    <property type="project" value="InterPro"/>
</dbReference>
<dbReference type="AlphaFoldDB" id="A0AA35PMR9"/>
<dbReference type="PANTHER" id="PTHR37984">
    <property type="entry name" value="PROTEIN CBG26694"/>
    <property type="match status" value="1"/>
</dbReference>
<evidence type="ECO:0000256" key="3">
    <source>
        <dbReference type="ARBA" id="ARBA00012493"/>
    </source>
</evidence>
<dbReference type="InterPro" id="IPR041588">
    <property type="entry name" value="Integrase_H2C2"/>
</dbReference>
<dbReference type="Pfam" id="PF17917">
    <property type="entry name" value="RT_RNaseH"/>
    <property type="match status" value="1"/>
</dbReference>
<evidence type="ECO:0000256" key="8">
    <source>
        <dbReference type="ARBA" id="ARBA00022801"/>
    </source>
</evidence>
<dbReference type="InterPro" id="IPR036397">
    <property type="entry name" value="RNaseH_sf"/>
</dbReference>
<feature type="domain" description="Reverse transcriptase" evidence="13">
    <location>
        <begin position="438"/>
        <end position="658"/>
    </location>
</feature>
<keyword evidence="9" id="KW-0695">RNA-directed DNA polymerase</keyword>
<keyword evidence="11" id="KW-0862">Zinc</keyword>
<dbReference type="PANTHER" id="PTHR37984:SF12">
    <property type="entry name" value="RIBONUCLEASE H"/>
    <property type="match status" value="1"/>
</dbReference>
<keyword evidence="11" id="KW-0863">Zinc-finger</keyword>
<comment type="similarity">
    <text evidence="1">Belongs to the beta type-B retroviral polymerase family. HERV class-II K(HML-2) pol subfamily.</text>
</comment>
<dbReference type="CDD" id="cd09274">
    <property type="entry name" value="RNase_HI_RT_Ty3"/>
    <property type="match status" value="1"/>
</dbReference>
<dbReference type="Gene3D" id="1.10.340.70">
    <property type="match status" value="1"/>
</dbReference>
<sequence length="1146" mass="127595">MATQGHIKQFDPTVPGKWDSYATKLEFFHVANNVTDPLLKRAMLFSVCGPGTFKIPQALEAPTKLSEMTFNTIMLKLRTHFASQPLEIACQHEFYKRNQASGKSIEAFITALLQDTHHCNFSDLEIMLHNRLVCRLRDEKLQQHLFAKKDLAFQVALDEALTAETVSKMMREIRQVQSPPMVWKAEAVHSEKTVDSEEGEDVLRLCLGLSKCFGRQRGAEVNCTSCGGQHECQSWCFCDVQCWECGKTGHIECTCQMKEQWDTPWHPISGPGDGHHGTPGAVECHAISECTCTQEPAATSIQNAQPICEKIRVAVIIQGTPCEMEVDSGSALSVISAETYHHICQKGGAPCLQPFEVILTDFQGKHVPIQGIGMFTVQFKHFSGPLQLVVVKGPHTSLLGLNWFDALGIHITGVQHIGQSSYEAICDEFADVFDVSLGCYKGPPVALSLNPAVVPIRMKARQVPFALKPKIDAELDHLIKEGVLEPVLHAQWETPIVTCLQANGNVRICADYKCTLNKALQQHGYPVPVVSHLLASLANGKVFAKLDLTQAYQQLPVDEASSEAQTIVTHHGAFRVKKLQFGVSVVPGLFQSLMEDVLKGLPGVIPYFGDVLIAGVSEAELACRLREVLRRFQDAGLKVKKEKCQLGVPKVEFLGFLINADGIHPTPAKVKAIHSAPPPRCKQELQSFLGLLNFYHSFIPHKAATAEPLHQLLNKKAPWIWGCAQDTAFNAVKHLLSSDSVITHFNETKPVVLACDVSPYGIGAVLSHQLPDGREAPIEFYSRTLSSTECNYAQIDKEALAVVAGVNKFHNYIYGRHFTIVTDHKPLLGLFAPDRQTPQILSPRMLRWSIFLNAYDYALHHRPSKSLGHTAALSHLPLPDIDADPSPAHSVMLLETLPQPPLHTTDVAMHSAKDRTLSRVLNWVWRGWPVGHLDAKFSPFISRRHELSVHKGCLLWGNRVVIPAKLQTRVLEDLHVSHPGIVRMKALARSYVWWPGIDAELEEWIRCCQTCQEFRPAMPQSLIQPWEMTRKPWSRLHIDFAGPFQGHTFLIIVDSFSKWLEVVPVSAMNSKVAIWALKWVFTTHGLPDIIVSDNGAQFTSAEFQKFMADNLIQHDTSSPFHPSANGQAERMVRTTKESLTRIVQGD</sequence>
<evidence type="ECO:0000256" key="9">
    <source>
        <dbReference type="ARBA" id="ARBA00022918"/>
    </source>
</evidence>
<keyword evidence="16" id="KW-1185">Reference proteome</keyword>
<evidence type="ECO:0000256" key="7">
    <source>
        <dbReference type="ARBA" id="ARBA00022759"/>
    </source>
</evidence>
<reference evidence="15" key="1">
    <citation type="submission" date="2022-12" db="EMBL/GenBank/DDBJ databases">
        <authorList>
            <person name="Alioto T."/>
            <person name="Alioto T."/>
            <person name="Gomez Garrido J."/>
        </authorList>
    </citation>
    <scope>NUCLEOTIDE SEQUENCE</scope>
</reference>
<protein>
    <recommendedName>
        <fullName evidence="10">Gypsy retrotransposon integrase-like protein 1</fullName>
        <ecNumber evidence="3">2.7.7.49</ecNumber>
        <ecNumber evidence="2">3.1.26.4</ecNumber>
    </recommendedName>
</protein>
<organism evidence="15 16">
    <name type="scientific">Podarcis lilfordi</name>
    <name type="common">Lilford's wall lizard</name>
    <dbReference type="NCBI Taxonomy" id="74358"/>
    <lineage>
        <taxon>Eukaryota</taxon>
        <taxon>Metazoa</taxon>
        <taxon>Chordata</taxon>
        <taxon>Craniata</taxon>
        <taxon>Vertebrata</taxon>
        <taxon>Euteleostomi</taxon>
        <taxon>Lepidosauria</taxon>
        <taxon>Squamata</taxon>
        <taxon>Bifurcata</taxon>
        <taxon>Unidentata</taxon>
        <taxon>Episquamata</taxon>
        <taxon>Laterata</taxon>
        <taxon>Lacertibaenia</taxon>
        <taxon>Lacertidae</taxon>
        <taxon>Podarcis</taxon>
    </lineage>
</organism>
<dbReference type="Gene3D" id="2.40.70.10">
    <property type="entry name" value="Acid Proteases"/>
    <property type="match status" value="1"/>
</dbReference>
<evidence type="ECO:0000259" key="12">
    <source>
        <dbReference type="PROSITE" id="PS50158"/>
    </source>
</evidence>
<evidence type="ECO:0000256" key="5">
    <source>
        <dbReference type="ARBA" id="ARBA00022695"/>
    </source>
</evidence>
<evidence type="ECO:0000256" key="10">
    <source>
        <dbReference type="ARBA" id="ARBA00039658"/>
    </source>
</evidence>
<dbReference type="Pfam" id="PF00665">
    <property type="entry name" value="rve"/>
    <property type="match status" value="1"/>
</dbReference>
<dbReference type="Proteomes" id="UP001178461">
    <property type="component" value="Chromosome Z"/>
</dbReference>
<gene>
    <name evidence="15" type="ORF">PODLI_1B038840</name>
</gene>
<keyword evidence="8" id="KW-0378">Hydrolase</keyword>
<evidence type="ECO:0000256" key="11">
    <source>
        <dbReference type="PROSITE-ProRule" id="PRU00047"/>
    </source>
</evidence>
<dbReference type="FunFam" id="3.30.70.270:FF:000026">
    <property type="entry name" value="Transposon Ty3-G Gag-Pol polyprotein"/>
    <property type="match status" value="1"/>
</dbReference>
<dbReference type="EC" id="3.1.26.4" evidence="2"/>
<evidence type="ECO:0000313" key="16">
    <source>
        <dbReference type="Proteomes" id="UP001178461"/>
    </source>
</evidence>
<keyword evidence="4" id="KW-0808">Transferase</keyword>
<feature type="domain" description="Integrase catalytic" evidence="14">
    <location>
        <begin position="1028"/>
        <end position="1146"/>
    </location>
</feature>
<dbReference type="EMBL" id="OX395140">
    <property type="protein sequence ID" value="CAI5793824.1"/>
    <property type="molecule type" value="Genomic_DNA"/>
</dbReference>
<dbReference type="GO" id="GO:0008270">
    <property type="term" value="F:zinc ion binding"/>
    <property type="evidence" value="ECO:0007669"/>
    <property type="project" value="UniProtKB-KW"/>
</dbReference>
<accession>A0AA35PMR9</accession>
<dbReference type="Gene3D" id="3.10.20.370">
    <property type="match status" value="1"/>
</dbReference>
<dbReference type="InterPro" id="IPR012337">
    <property type="entry name" value="RNaseH-like_sf"/>
</dbReference>
<evidence type="ECO:0000256" key="2">
    <source>
        <dbReference type="ARBA" id="ARBA00012180"/>
    </source>
</evidence>
<dbReference type="GO" id="GO:0004523">
    <property type="term" value="F:RNA-DNA hybrid ribonuclease activity"/>
    <property type="evidence" value="ECO:0007669"/>
    <property type="project" value="UniProtKB-EC"/>
</dbReference>
<dbReference type="PROSITE" id="PS50878">
    <property type="entry name" value="RT_POL"/>
    <property type="match status" value="1"/>
</dbReference>
<feature type="non-terminal residue" evidence="15">
    <location>
        <position position="1146"/>
    </location>
</feature>
<dbReference type="Pfam" id="PF00078">
    <property type="entry name" value="RVT_1"/>
    <property type="match status" value="1"/>
</dbReference>
<dbReference type="PROSITE" id="PS50158">
    <property type="entry name" value="ZF_CCHC"/>
    <property type="match status" value="1"/>
</dbReference>
<dbReference type="InterPro" id="IPR043502">
    <property type="entry name" value="DNA/RNA_pol_sf"/>
</dbReference>
<evidence type="ECO:0000256" key="4">
    <source>
        <dbReference type="ARBA" id="ARBA00022679"/>
    </source>
</evidence>
<dbReference type="InterPro" id="IPR021109">
    <property type="entry name" value="Peptidase_aspartic_dom_sf"/>
</dbReference>
<dbReference type="FunFam" id="3.10.20.370:FF:000001">
    <property type="entry name" value="Retrovirus-related Pol polyprotein from transposon 17.6-like protein"/>
    <property type="match status" value="1"/>
</dbReference>
<dbReference type="InterPro" id="IPR000477">
    <property type="entry name" value="RT_dom"/>
</dbReference>
<dbReference type="SUPFAM" id="SSF50630">
    <property type="entry name" value="Acid proteases"/>
    <property type="match status" value="1"/>
</dbReference>
<dbReference type="FunFam" id="1.10.340.70:FF:000003">
    <property type="entry name" value="Protein CBG25708"/>
    <property type="match status" value="1"/>
</dbReference>
<keyword evidence="6" id="KW-0540">Nuclease</keyword>
<evidence type="ECO:0000256" key="1">
    <source>
        <dbReference type="ARBA" id="ARBA00010879"/>
    </source>
</evidence>
<dbReference type="Gene3D" id="3.10.10.10">
    <property type="entry name" value="HIV Type 1 Reverse Transcriptase, subunit A, domain 1"/>
    <property type="match status" value="1"/>
</dbReference>
<dbReference type="GO" id="GO:0003964">
    <property type="term" value="F:RNA-directed DNA polymerase activity"/>
    <property type="evidence" value="ECO:0007669"/>
    <property type="project" value="UniProtKB-KW"/>
</dbReference>
<dbReference type="InterPro" id="IPR043128">
    <property type="entry name" value="Rev_trsase/Diguanyl_cyclase"/>
</dbReference>